<organism evidence="2 3">
    <name type="scientific">Maritimibacter fusiformis</name>
    <dbReference type="NCBI Taxonomy" id="2603819"/>
    <lineage>
        <taxon>Bacteria</taxon>
        <taxon>Pseudomonadati</taxon>
        <taxon>Pseudomonadota</taxon>
        <taxon>Alphaproteobacteria</taxon>
        <taxon>Rhodobacterales</taxon>
        <taxon>Roseobacteraceae</taxon>
        <taxon>Maritimibacter</taxon>
    </lineage>
</organism>
<dbReference type="RefSeq" id="WP_148378253.1">
    <property type="nucleotide sequence ID" value="NZ_VSIY01000010.1"/>
</dbReference>
<dbReference type="AlphaFoldDB" id="A0A5D0RIM8"/>
<evidence type="ECO:0000256" key="1">
    <source>
        <dbReference type="SAM" id="Phobius"/>
    </source>
</evidence>
<dbReference type="Proteomes" id="UP000322080">
    <property type="component" value="Unassembled WGS sequence"/>
</dbReference>
<feature type="transmembrane region" description="Helical" evidence="1">
    <location>
        <begin position="162"/>
        <end position="181"/>
    </location>
</feature>
<reference evidence="2 3" key="1">
    <citation type="submission" date="2019-08" db="EMBL/GenBank/DDBJ databases">
        <title>Identification of a novel species of the genus Boseongicola.</title>
        <authorList>
            <person name="Zhang X.-Q."/>
        </authorList>
    </citation>
    <scope>NUCLEOTIDE SEQUENCE [LARGE SCALE GENOMIC DNA]</scope>
    <source>
        <strain evidence="2 3">HY14</strain>
    </source>
</reference>
<evidence type="ECO:0000313" key="2">
    <source>
        <dbReference type="EMBL" id="TYB80791.1"/>
    </source>
</evidence>
<feature type="transmembrane region" description="Helical" evidence="1">
    <location>
        <begin position="132"/>
        <end position="155"/>
    </location>
</feature>
<keyword evidence="3" id="KW-1185">Reference proteome</keyword>
<dbReference type="EMBL" id="VSIY01000010">
    <property type="protein sequence ID" value="TYB80791.1"/>
    <property type="molecule type" value="Genomic_DNA"/>
</dbReference>
<evidence type="ECO:0000313" key="3">
    <source>
        <dbReference type="Proteomes" id="UP000322080"/>
    </source>
</evidence>
<keyword evidence="1" id="KW-0472">Membrane</keyword>
<comment type="caution">
    <text evidence="2">The sequence shown here is derived from an EMBL/GenBank/DDBJ whole genome shotgun (WGS) entry which is preliminary data.</text>
</comment>
<keyword evidence="1" id="KW-1133">Transmembrane helix</keyword>
<keyword evidence="1" id="KW-0812">Transmembrane</keyword>
<protein>
    <submittedName>
        <fullName evidence="2">Uncharacterized protein</fullName>
    </submittedName>
</protein>
<accession>A0A5D0RIM8</accession>
<name>A0A5D0RIM8_9RHOB</name>
<proteinExistence type="predicted"/>
<gene>
    <name evidence="2" type="ORF">FVF75_12130</name>
</gene>
<sequence>MTNARELSQHGHVFRPGPFHRQRAYWLDGGLLHWRIGSDEGHVALADIASMRLNLAEGTGAAARCVLVESAGRVHKLSDIYWPRWTRQERPNWGRLQRRDASFRGLTFTLARRLKNANPDAVIQTGPGRGEWLVTCIVAALAVAIVIGGAALMVVHARFEPAAACFMALAAIYLPMLWPIIRSGGPKPLDPETLHNAAPPPDRVDW</sequence>